<accession>A0A543JAM0</accession>
<dbReference type="Proteomes" id="UP000316628">
    <property type="component" value="Unassembled WGS sequence"/>
</dbReference>
<dbReference type="Pfam" id="PF13556">
    <property type="entry name" value="HTH_30"/>
    <property type="match status" value="1"/>
</dbReference>
<dbReference type="PANTHER" id="PTHR33744:SF1">
    <property type="entry name" value="DNA-BINDING TRANSCRIPTIONAL ACTIVATOR ADER"/>
    <property type="match status" value="1"/>
</dbReference>
<dbReference type="InterPro" id="IPR029016">
    <property type="entry name" value="GAF-like_dom_sf"/>
</dbReference>
<dbReference type="AlphaFoldDB" id="A0A543JAM0"/>
<dbReference type="InterPro" id="IPR042070">
    <property type="entry name" value="PucR_C-HTH_sf"/>
</dbReference>
<feature type="domain" description="GAF" evidence="2">
    <location>
        <begin position="87"/>
        <end position="243"/>
    </location>
</feature>
<dbReference type="Gene3D" id="3.30.450.40">
    <property type="match status" value="1"/>
</dbReference>
<dbReference type="SMART" id="SM00065">
    <property type="entry name" value="GAF"/>
    <property type="match status" value="1"/>
</dbReference>
<evidence type="ECO:0000259" key="2">
    <source>
        <dbReference type="SMART" id="SM00065"/>
    </source>
</evidence>
<proteinExistence type="inferred from homology"/>
<dbReference type="Gene3D" id="1.10.10.2840">
    <property type="entry name" value="PucR C-terminal helix-turn-helix domain"/>
    <property type="match status" value="1"/>
</dbReference>
<evidence type="ECO:0000256" key="1">
    <source>
        <dbReference type="ARBA" id="ARBA00006754"/>
    </source>
</evidence>
<keyword evidence="4" id="KW-1185">Reference proteome</keyword>
<gene>
    <name evidence="3" type="ORF">FHX81_2189</name>
</gene>
<comment type="similarity">
    <text evidence="1">Belongs to the CdaR family.</text>
</comment>
<dbReference type="InterPro" id="IPR025736">
    <property type="entry name" value="PucR_C-HTH_dom"/>
</dbReference>
<comment type="caution">
    <text evidence="3">The sequence shown here is derived from an EMBL/GenBank/DDBJ whole genome shotgun (WGS) entry which is preliminary data.</text>
</comment>
<organism evidence="3 4">
    <name type="scientific">Saccharothrix saharensis</name>
    <dbReference type="NCBI Taxonomy" id="571190"/>
    <lineage>
        <taxon>Bacteria</taxon>
        <taxon>Bacillati</taxon>
        <taxon>Actinomycetota</taxon>
        <taxon>Actinomycetes</taxon>
        <taxon>Pseudonocardiales</taxon>
        <taxon>Pseudonocardiaceae</taxon>
        <taxon>Saccharothrix</taxon>
    </lineage>
</organism>
<dbReference type="InterPro" id="IPR003018">
    <property type="entry name" value="GAF"/>
</dbReference>
<dbReference type="InterPro" id="IPR051448">
    <property type="entry name" value="CdaR-like_regulators"/>
</dbReference>
<dbReference type="EMBL" id="VFPP01000001">
    <property type="protein sequence ID" value="TQM79878.1"/>
    <property type="molecule type" value="Genomic_DNA"/>
</dbReference>
<protein>
    <submittedName>
        <fullName evidence="3">PucR-like helix-turn-helix protein</fullName>
    </submittedName>
</protein>
<name>A0A543JAM0_9PSEU</name>
<evidence type="ECO:0000313" key="4">
    <source>
        <dbReference type="Proteomes" id="UP000316628"/>
    </source>
</evidence>
<evidence type="ECO:0000313" key="3">
    <source>
        <dbReference type="EMBL" id="TQM79878.1"/>
    </source>
</evidence>
<dbReference type="SUPFAM" id="SSF55781">
    <property type="entry name" value="GAF domain-like"/>
    <property type="match status" value="1"/>
</dbReference>
<sequence length="650" mass="69055">MPPQLTVSGGIDELLDLLASGAPADAFEDFLDDARRFGVTGATTTDMKAAVWRAMRVHTQIQRGRVREAGLTALVDAARDLALPYDSVGGLLHAIARRARHLLSMDMAYITIVDQEHGCVQVRAADGHTSGLSVGLRLPADDGITTVGPVTTAPFATHDLLADDQIALNPAFEEMVRVEGLHAMIAVPLSCGDHSTGRVPRGRLYVASRKVHHFTADERSLVGSLGILAAIYLETTHLRLAADARAAELEARLAQVSRTAERFREDCDLQASLVDMLVSDGDLRTLVATAADSFGGRVTLYTAVGDVLVTAGDGQDDGDDAAALATAVEMLTQDPAAAGGGRWVAPLCAAKDYVGALVLSAPGDLSPAARKRLRLYAQMASLFIRRDKLTSGHDGEVRDRLLDDALSDERRVPRLLTERARRIGLDLSRPYLMVVARPDGSIQSRANAWGSAYARRKGGLRSCRNGHLILLLPGSDAGPVARDVAAAMAADLGKPVSTGAAGPLTGAESVQRGYREAIRCLDAVTALGVEGGAGSARELGFVGALVSADHDVAGFIEAALGPVLGYDRERFTDLVPTLQAYFDAGGSPTYAAERLHVHTNTVTRRLDRIKELLGPDWQKPAQALEIQLALRLLRVRETLTAQPEALAVGT</sequence>
<dbReference type="PANTHER" id="PTHR33744">
    <property type="entry name" value="CARBOHYDRATE DIACID REGULATOR"/>
    <property type="match status" value="1"/>
</dbReference>
<dbReference type="Pfam" id="PF17853">
    <property type="entry name" value="GGDEF_2"/>
    <property type="match status" value="1"/>
</dbReference>
<dbReference type="Pfam" id="PF01590">
    <property type="entry name" value="GAF"/>
    <property type="match status" value="1"/>
</dbReference>
<dbReference type="InterPro" id="IPR041522">
    <property type="entry name" value="CdaR_GGDEF"/>
</dbReference>
<reference evidence="3 4" key="1">
    <citation type="submission" date="2019-06" db="EMBL/GenBank/DDBJ databases">
        <title>Sequencing the genomes of 1000 actinobacteria strains.</title>
        <authorList>
            <person name="Klenk H.-P."/>
        </authorList>
    </citation>
    <scope>NUCLEOTIDE SEQUENCE [LARGE SCALE GENOMIC DNA]</scope>
    <source>
        <strain evidence="3 4">DSM 45456</strain>
    </source>
</reference>